<reference key="2">
    <citation type="submission" date="2011-04" db="EMBL/GenBank/DDBJ databases">
        <title>Complete sequence of chromosome of Haliscomenobacter hydrossis DSM 1100.</title>
        <authorList>
            <consortium name="US DOE Joint Genome Institute (JGI-PGF)"/>
            <person name="Lucas S."/>
            <person name="Han J."/>
            <person name="Lapidus A."/>
            <person name="Bruce D."/>
            <person name="Goodwin L."/>
            <person name="Pitluck S."/>
            <person name="Peters L."/>
            <person name="Kyrpides N."/>
            <person name="Mavromatis K."/>
            <person name="Ivanova N."/>
            <person name="Ovchinnikova G."/>
            <person name="Pagani I."/>
            <person name="Daligault H."/>
            <person name="Detter J.C."/>
            <person name="Han C."/>
            <person name="Land M."/>
            <person name="Hauser L."/>
            <person name="Markowitz V."/>
            <person name="Cheng J.-F."/>
            <person name="Hugenholtz P."/>
            <person name="Woyke T."/>
            <person name="Wu D."/>
            <person name="Verbarg S."/>
            <person name="Frueling A."/>
            <person name="Brambilla E."/>
            <person name="Klenk H.-P."/>
            <person name="Eisen J.A."/>
        </authorList>
    </citation>
    <scope>NUCLEOTIDE SEQUENCE</scope>
    <source>
        <strain>DSM 1100</strain>
    </source>
</reference>
<sequence length="124" mass="14002">MHKIVVVLTLLIALGFSCSPYRHKDLVGEWQATAIVQEGDSLAIDPKVVQFTFSKNEGYTYRSTLNYHESGTYYIINKKLFTMDTLNRASTEKAVEILMLTPDSLHLKMSDGGKGRLMKLAKMK</sequence>
<dbReference type="KEGG" id="hhy:Halhy_0835"/>
<dbReference type="HOGENOM" id="CLU_2000713_0_0_10"/>
<evidence type="ECO:0000313" key="2">
    <source>
        <dbReference type="EMBL" id="AEE48740.1"/>
    </source>
</evidence>
<dbReference type="InterPro" id="IPR024311">
    <property type="entry name" value="Lipocalin-like"/>
</dbReference>
<feature type="domain" description="Lipocalin-like" evidence="1">
    <location>
        <begin position="26"/>
        <end position="106"/>
    </location>
</feature>
<dbReference type="RefSeq" id="WP_013763300.1">
    <property type="nucleotide sequence ID" value="NC_015510.1"/>
</dbReference>
<evidence type="ECO:0000313" key="3">
    <source>
        <dbReference type="Proteomes" id="UP000008461"/>
    </source>
</evidence>
<dbReference type="OrthoDB" id="1494836at2"/>
<dbReference type="Proteomes" id="UP000008461">
    <property type="component" value="Chromosome"/>
</dbReference>
<dbReference type="AlphaFoldDB" id="F4L519"/>
<gene>
    <name evidence="2" type="ordered locus">Halhy_0835</name>
</gene>
<organism evidence="2 3">
    <name type="scientific">Haliscomenobacter hydrossis (strain ATCC 27775 / DSM 1100 / LMG 10767 / O)</name>
    <dbReference type="NCBI Taxonomy" id="760192"/>
    <lineage>
        <taxon>Bacteria</taxon>
        <taxon>Pseudomonadati</taxon>
        <taxon>Bacteroidota</taxon>
        <taxon>Saprospiria</taxon>
        <taxon>Saprospirales</taxon>
        <taxon>Haliscomenobacteraceae</taxon>
        <taxon>Haliscomenobacter</taxon>
    </lineage>
</organism>
<protein>
    <recommendedName>
        <fullName evidence="1">Lipocalin-like domain-containing protein</fullName>
    </recommendedName>
</protein>
<name>F4L519_HALH1</name>
<keyword evidence="3" id="KW-1185">Reference proteome</keyword>
<dbReference type="Pfam" id="PF13648">
    <property type="entry name" value="Lipocalin_4"/>
    <property type="match status" value="1"/>
</dbReference>
<dbReference type="PROSITE" id="PS51257">
    <property type="entry name" value="PROKAR_LIPOPROTEIN"/>
    <property type="match status" value="1"/>
</dbReference>
<dbReference type="EMBL" id="CP002691">
    <property type="protein sequence ID" value="AEE48740.1"/>
    <property type="molecule type" value="Genomic_DNA"/>
</dbReference>
<accession>F4L519</accession>
<proteinExistence type="predicted"/>
<evidence type="ECO:0000259" key="1">
    <source>
        <dbReference type="Pfam" id="PF13648"/>
    </source>
</evidence>
<reference evidence="2 3" key="1">
    <citation type="journal article" date="2011" name="Stand. Genomic Sci.">
        <title>Complete genome sequence of Haliscomenobacter hydrossis type strain (O).</title>
        <authorList>
            <consortium name="US DOE Joint Genome Institute (JGI-PGF)"/>
            <person name="Daligault H."/>
            <person name="Lapidus A."/>
            <person name="Zeytun A."/>
            <person name="Nolan M."/>
            <person name="Lucas S."/>
            <person name="Del Rio T.G."/>
            <person name="Tice H."/>
            <person name="Cheng J.F."/>
            <person name="Tapia R."/>
            <person name="Han C."/>
            <person name="Goodwin L."/>
            <person name="Pitluck S."/>
            <person name="Liolios K."/>
            <person name="Pagani I."/>
            <person name="Ivanova N."/>
            <person name="Huntemann M."/>
            <person name="Mavromatis K."/>
            <person name="Mikhailova N."/>
            <person name="Pati A."/>
            <person name="Chen A."/>
            <person name="Palaniappan K."/>
            <person name="Land M."/>
            <person name="Hauser L."/>
            <person name="Brambilla E.M."/>
            <person name="Rohde M."/>
            <person name="Verbarg S."/>
            <person name="Goker M."/>
            <person name="Bristow J."/>
            <person name="Eisen J.A."/>
            <person name="Markowitz V."/>
            <person name="Hugenholtz P."/>
            <person name="Kyrpides N.C."/>
            <person name="Klenk H.P."/>
            <person name="Woyke T."/>
        </authorList>
    </citation>
    <scope>NUCLEOTIDE SEQUENCE [LARGE SCALE GENOMIC DNA]</scope>
    <source>
        <strain evidence="3">ATCC 27775 / DSM 1100 / LMG 10767 / O</strain>
    </source>
</reference>